<evidence type="ECO:0000256" key="16">
    <source>
        <dbReference type="ARBA" id="ARBA00023004"/>
    </source>
</evidence>
<keyword evidence="6 19" id="KW-0997">Cell inner membrane</keyword>
<dbReference type="RefSeq" id="WP_184462424.1">
    <property type="nucleotide sequence ID" value="NZ_JACHHW010000004.1"/>
</dbReference>
<evidence type="ECO:0000256" key="7">
    <source>
        <dbReference type="ARBA" id="ARBA00022617"/>
    </source>
</evidence>
<dbReference type="Gene3D" id="1.10.760.10">
    <property type="entry name" value="Cytochrome c-like domain"/>
    <property type="match status" value="2"/>
</dbReference>
<evidence type="ECO:0000256" key="20">
    <source>
        <dbReference type="PIRSR" id="PIRSR000006-1"/>
    </source>
</evidence>
<evidence type="ECO:0000256" key="17">
    <source>
        <dbReference type="ARBA" id="ARBA00023065"/>
    </source>
</evidence>
<name>A0A840R4Z4_9GAMM</name>
<dbReference type="InterPro" id="IPR036909">
    <property type="entry name" value="Cyt_c-like_dom_sf"/>
</dbReference>
<dbReference type="GO" id="GO:1902600">
    <property type="term" value="P:proton transmembrane transport"/>
    <property type="evidence" value="ECO:0007669"/>
    <property type="project" value="UniProtKB-KW"/>
</dbReference>
<feature type="binding site" description="axial binding residue" evidence="20">
    <location>
        <position position="225"/>
    </location>
    <ligand>
        <name>heme c</name>
        <dbReference type="ChEBI" id="CHEBI:61717"/>
        <label>2</label>
    </ligand>
    <ligandPart>
        <name>Fe</name>
        <dbReference type="ChEBI" id="CHEBI:18248"/>
    </ligandPart>
</feature>
<dbReference type="GO" id="GO:0016491">
    <property type="term" value="F:oxidoreductase activity"/>
    <property type="evidence" value="ECO:0007669"/>
    <property type="project" value="UniProtKB-KW"/>
</dbReference>
<feature type="binding site" description="axial binding residue" evidence="20">
    <location>
        <position position="266"/>
    </location>
    <ligand>
        <name>heme c</name>
        <dbReference type="ChEBI" id="CHEBI:61717"/>
        <label>1</label>
    </ligand>
    <ligandPart>
        <name>Fe</name>
        <dbReference type="ChEBI" id="CHEBI:18248"/>
    </ligandPart>
</feature>
<dbReference type="InterPro" id="IPR038414">
    <property type="entry name" value="CcoP_N_sf"/>
</dbReference>
<keyword evidence="4 19" id="KW-0813">Transport</keyword>
<feature type="binding site" description="covalent" evidence="21">
    <location>
        <position position="221"/>
    </location>
    <ligand>
        <name>heme c</name>
        <dbReference type="ChEBI" id="CHEBI:61717"/>
        <label>2</label>
    </ligand>
</feature>
<evidence type="ECO:0000256" key="12">
    <source>
        <dbReference type="ARBA" id="ARBA00022781"/>
    </source>
</evidence>
<comment type="subcellular location">
    <subcellularLocation>
        <location evidence="1 19">Cell inner membrane</location>
    </subcellularLocation>
</comment>
<evidence type="ECO:0000256" key="21">
    <source>
        <dbReference type="PIRSR" id="PIRSR000006-2"/>
    </source>
</evidence>
<feature type="transmembrane region" description="Helical" evidence="22">
    <location>
        <begin position="56"/>
        <end position="75"/>
    </location>
</feature>
<feature type="binding site" description="covalent" evidence="21">
    <location>
        <position position="140"/>
    </location>
    <ligand>
        <name>heme c</name>
        <dbReference type="ChEBI" id="CHEBI:61717"/>
        <label>1</label>
    </ligand>
</feature>
<keyword evidence="17 19" id="KW-0406">Ion transport</keyword>
<evidence type="ECO:0000256" key="13">
    <source>
        <dbReference type="ARBA" id="ARBA00022982"/>
    </source>
</evidence>
<dbReference type="Pfam" id="PF14715">
    <property type="entry name" value="FixP_N"/>
    <property type="match status" value="1"/>
</dbReference>
<keyword evidence="7 19" id="KW-0349">Heme</keyword>
<evidence type="ECO:0000256" key="10">
    <source>
        <dbReference type="ARBA" id="ARBA00022723"/>
    </source>
</evidence>
<dbReference type="GO" id="GO:0009055">
    <property type="term" value="F:electron transfer activity"/>
    <property type="evidence" value="ECO:0007669"/>
    <property type="project" value="InterPro"/>
</dbReference>
<comment type="function">
    <text evidence="19">C-type cytochrome. Part of the cbb3-type cytochrome c oxidase complex.</text>
</comment>
<evidence type="ECO:0000256" key="3">
    <source>
        <dbReference type="ARBA" id="ARBA00006113"/>
    </source>
</evidence>
<keyword evidence="8 19" id="KW-0679">Respiratory chain</keyword>
<dbReference type="PIRSF" id="PIRSF000006">
    <property type="entry name" value="Cbb3-Cox_fixP"/>
    <property type="match status" value="1"/>
</dbReference>
<evidence type="ECO:0000259" key="23">
    <source>
        <dbReference type="PROSITE" id="PS51007"/>
    </source>
</evidence>
<dbReference type="GO" id="GO:0006119">
    <property type="term" value="P:oxidative phosphorylation"/>
    <property type="evidence" value="ECO:0007669"/>
    <property type="project" value="UniProtKB-UniPathway"/>
</dbReference>
<dbReference type="EMBL" id="JACHHW010000004">
    <property type="protein sequence ID" value="MBB5187593.1"/>
    <property type="molecule type" value="Genomic_DNA"/>
</dbReference>
<dbReference type="AlphaFoldDB" id="A0A840R4Z4"/>
<evidence type="ECO:0000256" key="9">
    <source>
        <dbReference type="ARBA" id="ARBA00022692"/>
    </source>
</evidence>
<evidence type="ECO:0000313" key="25">
    <source>
        <dbReference type="Proteomes" id="UP000536640"/>
    </source>
</evidence>
<keyword evidence="10 19" id="KW-0479">Metal-binding</keyword>
<feature type="binding site" description="axial binding residue" evidence="20">
    <location>
        <position position="180"/>
    </location>
    <ligand>
        <name>heme c</name>
        <dbReference type="ChEBI" id="CHEBI:61717"/>
        <label>2</label>
    </ligand>
    <ligandPart>
        <name>Fe</name>
        <dbReference type="ChEBI" id="CHEBI:18248"/>
    </ligandPart>
</feature>
<evidence type="ECO:0000256" key="1">
    <source>
        <dbReference type="ARBA" id="ARBA00004533"/>
    </source>
</evidence>
<dbReference type="InterPro" id="IPR032858">
    <property type="entry name" value="CcoP_N"/>
</dbReference>
<evidence type="ECO:0000256" key="2">
    <source>
        <dbReference type="ARBA" id="ARBA00004673"/>
    </source>
</evidence>
<evidence type="ECO:0000313" key="24">
    <source>
        <dbReference type="EMBL" id="MBB5187593.1"/>
    </source>
</evidence>
<feature type="binding site" description="covalent" evidence="21">
    <location>
        <position position="137"/>
    </location>
    <ligand>
        <name>heme c</name>
        <dbReference type="ChEBI" id="CHEBI:61717"/>
        <label>1</label>
    </ligand>
</feature>
<keyword evidence="11" id="KW-0677">Repeat</keyword>
<feature type="domain" description="Cytochrome c" evidence="23">
    <location>
        <begin position="208"/>
        <end position="289"/>
    </location>
</feature>
<feature type="transmembrane region" description="Helical" evidence="22">
    <location>
        <begin position="6"/>
        <end position="25"/>
    </location>
</feature>
<dbReference type="UniPathway" id="UPA00705"/>
<organism evidence="24 25">
    <name type="scientific">Zhongshania antarctica</name>
    <dbReference type="NCBI Taxonomy" id="641702"/>
    <lineage>
        <taxon>Bacteria</taxon>
        <taxon>Pseudomonadati</taxon>
        <taxon>Pseudomonadota</taxon>
        <taxon>Gammaproteobacteria</taxon>
        <taxon>Cellvibrionales</taxon>
        <taxon>Spongiibacteraceae</taxon>
        <taxon>Zhongshania</taxon>
    </lineage>
</organism>
<evidence type="ECO:0000256" key="14">
    <source>
        <dbReference type="ARBA" id="ARBA00022989"/>
    </source>
</evidence>
<keyword evidence="13 19" id="KW-0249">Electron transport</keyword>
<dbReference type="InterPro" id="IPR004678">
    <property type="entry name" value="Cyt_c_oxidase_cbb3_su3"/>
</dbReference>
<evidence type="ECO:0000256" key="11">
    <source>
        <dbReference type="ARBA" id="ARBA00022737"/>
    </source>
</evidence>
<dbReference type="Gene3D" id="6.10.280.130">
    <property type="match status" value="1"/>
</dbReference>
<dbReference type="SUPFAM" id="SSF46626">
    <property type="entry name" value="Cytochrome c"/>
    <property type="match status" value="2"/>
</dbReference>
<gene>
    <name evidence="24" type="ORF">HNQ57_001862</name>
</gene>
<dbReference type="InterPro" id="IPR009056">
    <property type="entry name" value="Cyt_c-like_dom"/>
</dbReference>
<dbReference type="InterPro" id="IPR050597">
    <property type="entry name" value="Cytochrome_c_Oxidase_Subunit"/>
</dbReference>
<comment type="cofactor">
    <cofactor evidence="19 21">
        <name>heme c</name>
        <dbReference type="ChEBI" id="CHEBI:61717"/>
    </cofactor>
    <text evidence="19 21">Binds 2 heme C groups per subunit.</text>
</comment>
<evidence type="ECO:0000256" key="22">
    <source>
        <dbReference type="SAM" id="Phobius"/>
    </source>
</evidence>
<evidence type="ECO:0000256" key="5">
    <source>
        <dbReference type="ARBA" id="ARBA00022475"/>
    </source>
</evidence>
<keyword evidence="15 19" id="KW-0560">Oxidoreductase</keyword>
<keyword evidence="12 19" id="KW-0375">Hydrogen ion transport</keyword>
<comment type="subunit">
    <text evidence="19">Component of the cbb3-type cytochrome c oxidase.</text>
</comment>
<feature type="binding site" description="axial binding residue" evidence="20">
    <location>
        <position position="141"/>
    </location>
    <ligand>
        <name>heme c</name>
        <dbReference type="ChEBI" id="CHEBI:61717"/>
        <label>1</label>
    </ligand>
    <ligandPart>
        <name>Fe</name>
        <dbReference type="ChEBI" id="CHEBI:18248"/>
    </ligandPart>
</feature>
<feature type="binding site" description="covalent" evidence="21">
    <location>
        <position position="224"/>
    </location>
    <ligand>
        <name>heme c</name>
        <dbReference type="ChEBI" id="CHEBI:61717"/>
        <label>2</label>
    </ligand>
</feature>
<dbReference type="PANTHER" id="PTHR33751:SF1">
    <property type="entry name" value="CBB3-TYPE CYTOCHROME C OXIDASE SUBUNIT FIXP"/>
    <property type="match status" value="1"/>
</dbReference>
<reference evidence="24 25" key="1">
    <citation type="submission" date="2020-08" db="EMBL/GenBank/DDBJ databases">
        <title>Genomic Encyclopedia of Type Strains, Phase IV (KMG-IV): sequencing the most valuable type-strain genomes for metagenomic binning, comparative biology and taxonomic classification.</title>
        <authorList>
            <person name="Goeker M."/>
        </authorList>
    </citation>
    <scope>NUCLEOTIDE SEQUENCE [LARGE SCALE GENOMIC DNA]</scope>
    <source>
        <strain evidence="24 25">DSM 25701</strain>
    </source>
</reference>
<evidence type="ECO:0000256" key="19">
    <source>
        <dbReference type="PIRNR" id="PIRNR000006"/>
    </source>
</evidence>
<protein>
    <recommendedName>
        <fullName evidence="19">Cbb3-type cytochrome c oxidase subunit</fullName>
    </recommendedName>
</protein>
<keyword evidence="5 19" id="KW-1003">Cell membrane</keyword>
<keyword evidence="9 22" id="KW-0812">Transmembrane</keyword>
<dbReference type="GO" id="GO:0020037">
    <property type="term" value="F:heme binding"/>
    <property type="evidence" value="ECO:0007669"/>
    <property type="project" value="InterPro"/>
</dbReference>
<evidence type="ECO:0000256" key="6">
    <source>
        <dbReference type="ARBA" id="ARBA00022519"/>
    </source>
</evidence>
<keyword evidence="18 19" id="KW-0472">Membrane</keyword>
<dbReference type="PROSITE" id="PS51007">
    <property type="entry name" value="CYTC"/>
    <property type="match status" value="2"/>
</dbReference>
<proteinExistence type="inferred from homology"/>
<feature type="domain" description="Cytochrome c" evidence="23">
    <location>
        <begin position="124"/>
        <end position="203"/>
    </location>
</feature>
<comment type="pathway">
    <text evidence="2 19">Energy metabolism; oxidative phosphorylation.</text>
</comment>
<comment type="similarity">
    <text evidence="3 19">Belongs to the CcoP / FixP family.</text>
</comment>
<keyword evidence="25" id="KW-1185">Reference proteome</keyword>
<evidence type="ECO:0000256" key="18">
    <source>
        <dbReference type="ARBA" id="ARBA00023136"/>
    </source>
</evidence>
<dbReference type="Pfam" id="PF13442">
    <property type="entry name" value="Cytochrome_CBB3"/>
    <property type="match status" value="2"/>
</dbReference>
<accession>A0A840R4Z4</accession>
<evidence type="ECO:0000256" key="15">
    <source>
        <dbReference type="ARBA" id="ARBA00023002"/>
    </source>
</evidence>
<dbReference type="GO" id="GO:0046872">
    <property type="term" value="F:metal ion binding"/>
    <property type="evidence" value="ECO:0007669"/>
    <property type="project" value="UniProtKB-KW"/>
</dbReference>
<comment type="caution">
    <text evidence="24">The sequence shown here is derived from an EMBL/GenBank/DDBJ whole genome shotgun (WGS) entry which is preliminary data.</text>
</comment>
<sequence>MSSFWSMWIVVLTTISIVLITWLLFSNRKIKSTKANQTTGHVYDGIEEYDNPLPSWWFKMFVASIVFAIGYLIAYPGMGNFPGLLNWTSVGKWENEVQQAEQATESLYQDFMNKDIPALAQDKKAMRLGKRIFANNCAICHGVNAEGSYGFPNLSDHDWLYGGSPEQIRTSITNGRSGSMPAWGSMLGHDGLAAMTDYVVNLSKATTADDNPAAKQFAMMCSACHGADGSGNQMMGAANLRDNIWLYGGDAGRIKQSIAKGRNGQMPAHHDKLSEEKIYLLTAYVYQLSSAENTNKP</sequence>
<evidence type="ECO:0000256" key="4">
    <source>
        <dbReference type="ARBA" id="ARBA00022448"/>
    </source>
</evidence>
<dbReference type="Proteomes" id="UP000536640">
    <property type="component" value="Unassembled WGS sequence"/>
</dbReference>
<dbReference type="GO" id="GO:0005886">
    <property type="term" value="C:plasma membrane"/>
    <property type="evidence" value="ECO:0007669"/>
    <property type="project" value="UniProtKB-SubCell"/>
</dbReference>
<keyword evidence="16 19" id="KW-0408">Iron</keyword>
<evidence type="ECO:0000256" key="8">
    <source>
        <dbReference type="ARBA" id="ARBA00022660"/>
    </source>
</evidence>
<keyword evidence="14 22" id="KW-1133">Transmembrane helix</keyword>
<dbReference type="NCBIfam" id="TIGR00782">
    <property type="entry name" value="ccoP"/>
    <property type="match status" value="1"/>
</dbReference>
<dbReference type="PANTHER" id="PTHR33751">
    <property type="entry name" value="CBB3-TYPE CYTOCHROME C OXIDASE SUBUNIT FIXP"/>
    <property type="match status" value="1"/>
</dbReference>